<dbReference type="RefSeq" id="WP_184687458.1">
    <property type="nucleotide sequence ID" value="NZ_JACHJN010000001.1"/>
</dbReference>
<evidence type="ECO:0000313" key="1">
    <source>
        <dbReference type="EMBL" id="MBB5953717.1"/>
    </source>
</evidence>
<name>A0A841CC11_9PSEU</name>
<protein>
    <submittedName>
        <fullName evidence="1">Uncharacterized protein</fullName>
    </submittedName>
</protein>
<organism evidence="1 2">
    <name type="scientific">Saccharothrix tamanrassetensis</name>
    <dbReference type="NCBI Taxonomy" id="1051531"/>
    <lineage>
        <taxon>Bacteria</taxon>
        <taxon>Bacillati</taxon>
        <taxon>Actinomycetota</taxon>
        <taxon>Actinomycetes</taxon>
        <taxon>Pseudonocardiales</taxon>
        <taxon>Pseudonocardiaceae</taxon>
        <taxon>Saccharothrix</taxon>
    </lineage>
</organism>
<dbReference type="AlphaFoldDB" id="A0A841CC11"/>
<reference evidence="1 2" key="1">
    <citation type="submission" date="2020-08" db="EMBL/GenBank/DDBJ databases">
        <title>Genomic Encyclopedia of Type Strains, Phase III (KMG-III): the genomes of soil and plant-associated and newly described type strains.</title>
        <authorList>
            <person name="Whitman W."/>
        </authorList>
    </citation>
    <scope>NUCLEOTIDE SEQUENCE [LARGE SCALE GENOMIC DNA]</scope>
    <source>
        <strain evidence="1 2">CECT 8640</strain>
    </source>
</reference>
<comment type="caution">
    <text evidence="1">The sequence shown here is derived from an EMBL/GenBank/DDBJ whole genome shotgun (WGS) entry which is preliminary data.</text>
</comment>
<dbReference type="InterPro" id="IPR036291">
    <property type="entry name" value="NAD(P)-bd_dom_sf"/>
</dbReference>
<dbReference type="Gene3D" id="3.40.50.720">
    <property type="entry name" value="NAD(P)-binding Rossmann-like Domain"/>
    <property type="match status" value="1"/>
</dbReference>
<dbReference type="EMBL" id="JACHJN010000001">
    <property type="protein sequence ID" value="MBB5953717.1"/>
    <property type="molecule type" value="Genomic_DNA"/>
</dbReference>
<dbReference type="SUPFAM" id="SSF51735">
    <property type="entry name" value="NAD(P)-binding Rossmann-fold domains"/>
    <property type="match status" value="1"/>
</dbReference>
<gene>
    <name evidence="1" type="ORF">FHS29_000287</name>
</gene>
<evidence type="ECO:0000313" key="2">
    <source>
        <dbReference type="Proteomes" id="UP000547510"/>
    </source>
</evidence>
<dbReference type="Proteomes" id="UP000547510">
    <property type="component" value="Unassembled WGS sequence"/>
</dbReference>
<sequence>MSPIRLTGAVMAHPRRLDAARSLIASAPPGFLTLVPDPDPDGPPTGLRTSIRAWSEVPAGSTHHLVLEDDARLSDGFREQAERAVAAMPDAAVVLFNAWNSRNGAAVRLGALAGVRWVAPADEYTANVALILPVGIAAGFPAYAREHGGTWPDDVILARYLRSVGASTYLAVPNLVEHGEFPSISGNDRHGLRMSACFAAPAPDARWRADDVLRPDAVPFFKYGLALCSVRRGDRWRTIGYERYSRLLGVDAEDCRKEFDAAPAVERLRADGAVADDALEAFWRTGYALGLLGARHGSRVDWREDPLVDRALDSLGPGGLCTDLGAAELRRLQVPLREAAGEALFAGARAPARSTSGRRVVFAGADSPLKRSLVDDLTDRGHRVRVSSEVGAVEPDEVVVEAVEDGIRVRGSVLRFGVPYGPGLVDGSPLNDLVLRSMTMQPMRVTGPVLGPYRFVHVWDIGNALEALVESPGPPGVVDLAVDPPVTLRQLAELIARVVRQVEIDLPDPGEPSPSGTGPSARLADGIRTVAQWLAYEAD</sequence>
<keyword evidence="2" id="KW-1185">Reference proteome</keyword>
<proteinExistence type="predicted"/>
<accession>A0A841CC11</accession>